<dbReference type="EnsemblPlants" id="OB01G36420.1">
    <property type="protein sequence ID" value="OB01G36420.1"/>
    <property type="gene ID" value="OB01G36420"/>
</dbReference>
<sequence length="50" mass="5711">DKPPSLSLYRTVHEIFTSYDSSFNSFKGILFLVESLRPSSTSSRRLTKTN</sequence>
<dbReference type="Proteomes" id="UP000006038">
    <property type="component" value="Chromosome 1"/>
</dbReference>
<keyword evidence="2" id="KW-1185">Reference proteome</keyword>
<accession>J3L336</accession>
<dbReference type="HOGENOM" id="CLU_3130384_0_0_1"/>
<reference evidence="1" key="2">
    <citation type="submission" date="2013-04" db="UniProtKB">
        <authorList>
            <consortium name="EnsemblPlants"/>
        </authorList>
    </citation>
    <scope>IDENTIFICATION</scope>
</reference>
<dbReference type="AlphaFoldDB" id="J3L336"/>
<dbReference type="Gramene" id="OB01G36420.1">
    <property type="protein sequence ID" value="OB01G36420.1"/>
    <property type="gene ID" value="OB01G36420"/>
</dbReference>
<evidence type="ECO:0000313" key="2">
    <source>
        <dbReference type="Proteomes" id="UP000006038"/>
    </source>
</evidence>
<proteinExistence type="predicted"/>
<reference evidence="1" key="1">
    <citation type="journal article" date="2013" name="Nat. Commun.">
        <title>Whole-genome sequencing of Oryza brachyantha reveals mechanisms underlying Oryza genome evolution.</title>
        <authorList>
            <person name="Chen J."/>
            <person name="Huang Q."/>
            <person name="Gao D."/>
            <person name="Wang J."/>
            <person name="Lang Y."/>
            <person name="Liu T."/>
            <person name="Li B."/>
            <person name="Bai Z."/>
            <person name="Luis Goicoechea J."/>
            <person name="Liang C."/>
            <person name="Chen C."/>
            <person name="Zhang W."/>
            <person name="Sun S."/>
            <person name="Liao Y."/>
            <person name="Zhang X."/>
            <person name="Yang L."/>
            <person name="Song C."/>
            <person name="Wang M."/>
            <person name="Shi J."/>
            <person name="Liu G."/>
            <person name="Liu J."/>
            <person name="Zhou H."/>
            <person name="Zhou W."/>
            <person name="Yu Q."/>
            <person name="An N."/>
            <person name="Chen Y."/>
            <person name="Cai Q."/>
            <person name="Wang B."/>
            <person name="Liu B."/>
            <person name="Min J."/>
            <person name="Huang Y."/>
            <person name="Wu H."/>
            <person name="Li Z."/>
            <person name="Zhang Y."/>
            <person name="Yin Y."/>
            <person name="Song W."/>
            <person name="Jiang J."/>
            <person name="Jackson S.A."/>
            <person name="Wing R.A."/>
            <person name="Wang J."/>
            <person name="Chen M."/>
        </authorList>
    </citation>
    <scope>NUCLEOTIDE SEQUENCE [LARGE SCALE GENOMIC DNA]</scope>
    <source>
        <strain evidence="1">cv. IRGC 101232</strain>
    </source>
</reference>
<organism evidence="1">
    <name type="scientific">Oryza brachyantha</name>
    <name type="common">malo sina</name>
    <dbReference type="NCBI Taxonomy" id="4533"/>
    <lineage>
        <taxon>Eukaryota</taxon>
        <taxon>Viridiplantae</taxon>
        <taxon>Streptophyta</taxon>
        <taxon>Embryophyta</taxon>
        <taxon>Tracheophyta</taxon>
        <taxon>Spermatophyta</taxon>
        <taxon>Magnoliopsida</taxon>
        <taxon>Liliopsida</taxon>
        <taxon>Poales</taxon>
        <taxon>Poaceae</taxon>
        <taxon>BOP clade</taxon>
        <taxon>Oryzoideae</taxon>
        <taxon>Oryzeae</taxon>
        <taxon>Oryzinae</taxon>
        <taxon>Oryza</taxon>
    </lineage>
</organism>
<evidence type="ECO:0000313" key="1">
    <source>
        <dbReference type="EnsemblPlants" id="OB01G36420.1"/>
    </source>
</evidence>
<name>J3L336_ORYBR</name>
<protein>
    <submittedName>
        <fullName evidence="1">Uncharacterized protein</fullName>
    </submittedName>
</protein>